<dbReference type="Gene3D" id="1.20.120.340">
    <property type="entry name" value="Flagellar protein FliS"/>
    <property type="match status" value="1"/>
</dbReference>
<comment type="caution">
    <text evidence="7">The sequence shown here is derived from an EMBL/GenBank/DDBJ whole genome shotgun (WGS) entry which is preliminary data.</text>
</comment>
<comment type="similarity">
    <text evidence="1 4">Belongs to the bacterial flagellin family.</text>
</comment>
<evidence type="ECO:0000256" key="2">
    <source>
        <dbReference type="ARBA" id="ARBA00022525"/>
    </source>
</evidence>
<dbReference type="Pfam" id="PF00700">
    <property type="entry name" value="Flagellin_C"/>
    <property type="match status" value="1"/>
</dbReference>
<dbReference type="Pfam" id="PF00669">
    <property type="entry name" value="Flagellin_N"/>
    <property type="match status" value="1"/>
</dbReference>
<comment type="subcellular location">
    <subcellularLocation>
        <location evidence="4">Secreted</location>
    </subcellularLocation>
    <subcellularLocation>
        <location evidence="4">Bacterial flagellum</location>
    </subcellularLocation>
</comment>
<dbReference type="SUPFAM" id="SSF64518">
    <property type="entry name" value="Phase 1 flagellin"/>
    <property type="match status" value="2"/>
</dbReference>
<dbReference type="Proteomes" id="UP001501565">
    <property type="component" value="Unassembled WGS sequence"/>
</dbReference>
<sequence>MPQIINTNIASLNAQRNLDKAQSGNDTALQRLSSGLRINSSKDDAAGLSISTRFEAQISGTDVAIRNAGDGISLSQTAEGALDSITTNLQRVRELAVQSANGTNADVDRDALNAEAQQLLDEIQNTADNANYNGINLLDGSFATSLQVGANAGDTLDVNIGAVTTDTLGVADTAGLSAVGSDNAISNGDLFINGIAIGSSSKDDDTASTDNAAASAIAKVAAINKSTEETGVQATVNENTVSGSSQSAAAAADAGTLVINGVSVEISIAANDTAATRSGITQAINSISGSTGITAVDTGEDANGIILTAADGRNVTLSADLTNDFANYAAGDEANFARDTGLALGGDSGLGTPTVQTYEGGFTLSTTSGTSEIVISGGDGTGTGDLSNAGLTAGTYGSSSAALVSDSVAIGDSTNSVTGGTAANDNATVKTGTVATFSVAFDDTSNTAVANAAADTLADFAATVNGSVANTGVFAYEQLDVVIDVASSGISTLTDITFGNGAVGLGNALVAGSSARDLVSAINATDYTGSNFDITASYDADNDDILLNIRSADTAAAAFKIAAVGGAIEVESVNGDTGAQSTIAAAGNDVFTGQLAFEQLATGSSTVSVTDTGGTNLVDGNSQTVGLTQDSVLQSGDLIIEGVAIGAANAADDTATATLGSGGDLITSVDTRANGIAIAAAINKNSTETGVTAEVQATTLVGGSGGTGSALEYAKTRADIGDSGTVYINGVEIGTTTLVDDGSGAVDFDKARADTLAAINAKSGQTGVVAEDNGVSLTLTAADGRAISVAVDTNAAANDAAALGAGDSISALFGLDTEVDGIGGGDFTTLQAGLAVYADAEAVEANLYETTYSTVKLSAAGSFTVESGANGASQLSALGLTAGTFGGSESGQFLKDVDISTVEGANEALSAIDNALSQVASERANLGATQNRLDSTVSNLAITKENLSAANSRIKDADFAAETAELSRTQVLIQAGISVLAQANARPQQVLSLLG</sequence>
<dbReference type="InterPro" id="IPR001029">
    <property type="entry name" value="Flagellin_N"/>
</dbReference>
<evidence type="ECO:0000313" key="7">
    <source>
        <dbReference type="EMBL" id="GAA3913564.1"/>
    </source>
</evidence>
<keyword evidence="8" id="KW-1185">Reference proteome</keyword>
<dbReference type="PANTHER" id="PTHR42792">
    <property type="entry name" value="FLAGELLIN"/>
    <property type="match status" value="1"/>
</dbReference>
<dbReference type="InterPro" id="IPR046358">
    <property type="entry name" value="Flagellin_C"/>
</dbReference>
<reference evidence="8" key="1">
    <citation type="journal article" date="2019" name="Int. J. Syst. Evol. Microbiol.">
        <title>The Global Catalogue of Microorganisms (GCM) 10K type strain sequencing project: providing services to taxonomists for standard genome sequencing and annotation.</title>
        <authorList>
            <consortium name="The Broad Institute Genomics Platform"/>
            <consortium name="The Broad Institute Genome Sequencing Center for Infectious Disease"/>
            <person name="Wu L."/>
            <person name="Ma J."/>
        </authorList>
    </citation>
    <scope>NUCLEOTIDE SEQUENCE [LARGE SCALE GENOMIC DNA]</scope>
    <source>
        <strain evidence="8">JCM 17551</strain>
    </source>
</reference>
<protein>
    <recommendedName>
        <fullName evidence="4">Flagellin</fullName>
    </recommendedName>
</protein>
<evidence type="ECO:0000256" key="3">
    <source>
        <dbReference type="ARBA" id="ARBA00023143"/>
    </source>
</evidence>
<dbReference type="Gene3D" id="1.20.1330.10">
    <property type="entry name" value="f41 fragment of flagellin, N-terminal domain"/>
    <property type="match status" value="2"/>
</dbReference>
<evidence type="ECO:0000256" key="4">
    <source>
        <dbReference type="RuleBase" id="RU362073"/>
    </source>
</evidence>
<dbReference type="Gene3D" id="6.10.280.190">
    <property type="match status" value="1"/>
</dbReference>
<evidence type="ECO:0000256" key="1">
    <source>
        <dbReference type="ARBA" id="ARBA00005709"/>
    </source>
</evidence>
<name>A0ABP7M647_9GAMM</name>
<dbReference type="Gene3D" id="3.30.70.2120">
    <property type="match status" value="2"/>
</dbReference>
<proteinExistence type="inferred from homology"/>
<keyword evidence="3 4" id="KW-0975">Bacterial flagellum</keyword>
<feature type="domain" description="Flagellin N-terminal" evidence="5">
    <location>
        <begin position="5"/>
        <end position="142"/>
    </location>
</feature>
<evidence type="ECO:0000259" key="6">
    <source>
        <dbReference type="Pfam" id="PF00700"/>
    </source>
</evidence>
<comment type="function">
    <text evidence="4">Flagellin is the subunit protein which polymerizes to form the filaments of bacterial flagella.</text>
</comment>
<feature type="domain" description="Flagellin C-terminal" evidence="6">
    <location>
        <begin position="909"/>
        <end position="994"/>
    </location>
</feature>
<dbReference type="PANTHER" id="PTHR42792:SF2">
    <property type="entry name" value="FLAGELLIN"/>
    <property type="match status" value="1"/>
</dbReference>
<dbReference type="PRINTS" id="PR00207">
    <property type="entry name" value="FLAGELLIN"/>
</dbReference>
<organism evidence="7 8">
    <name type="scientific">Litoribacillus peritrichatus</name>
    <dbReference type="NCBI Taxonomy" id="718191"/>
    <lineage>
        <taxon>Bacteria</taxon>
        <taxon>Pseudomonadati</taxon>
        <taxon>Pseudomonadota</taxon>
        <taxon>Gammaproteobacteria</taxon>
        <taxon>Oceanospirillales</taxon>
        <taxon>Oceanospirillaceae</taxon>
        <taxon>Litoribacillus</taxon>
    </lineage>
</organism>
<evidence type="ECO:0000259" key="5">
    <source>
        <dbReference type="Pfam" id="PF00669"/>
    </source>
</evidence>
<dbReference type="EMBL" id="BAABBN010000004">
    <property type="protein sequence ID" value="GAA3913564.1"/>
    <property type="molecule type" value="Genomic_DNA"/>
</dbReference>
<evidence type="ECO:0000313" key="8">
    <source>
        <dbReference type="Proteomes" id="UP001501565"/>
    </source>
</evidence>
<gene>
    <name evidence="7" type="ORF">GCM10022277_05230</name>
</gene>
<dbReference type="InterPro" id="IPR001492">
    <property type="entry name" value="Flagellin"/>
</dbReference>
<dbReference type="RefSeq" id="WP_344795194.1">
    <property type="nucleotide sequence ID" value="NZ_BAABBN010000004.1"/>
</dbReference>
<keyword evidence="2 4" id="KW-0964">Secreted</keyword>
<accession>A0ABP7M647</accession>